<dbReference type="SMART" id="SM00353">
    <property type="entry name" value="HLH"/>
    <property type="match status" value="1"/>
</dbReference>
<keyword evidence="4" id="KW-0804">Transcription</keyword>
<gene>
    <name evidence="7" type="ORF">M5K25_012918</name>
</gene>
<sequence>MDNLNCNSFYDNLNEPERTYRESSYQAENMNEVLLNSLDLQELIWPHEMNTNYRETDQDFFQQQEEIFASDQLLPLPLINSRSEDLQLIRNILTFSSSCSNVSSVESDKHSYSFSDQRIDSNIKPVTRRCEDSCNPLKSKKAKLDCPKLESIDFQREGREEIDGEAIAQVKEMIYRAAALRPVSLGVEEMVEKPRRKNLKISSDPQTTAARHRRERISERLRVLQRLVPGGRKMDTASMLDEAASYLKFLKAQVTAFEKNSHESSLGDMKIVGLNCCSGMLPFPVTLSHYSSPKQTCTFPLPRH</sequence>
<proteinExistence type="inferred from homology"/>
<evidence type="ECO:0000256" key="4">
    <source>
        <dbReference type="ARBA" id="ARBA00023163"/>
    </source>
</evidence>
<accession>A0ABD0UYL9</accession>
<evidence type="ECO:0000256" key="5">
    <source>
        <dbReference type="ARBA" id="ARBA00023242"/>
    </source>
</evidence>
<comment type="similarity">
    <text evidence="2">Belongs to the bHLH protein family.</text>
</comment>
<dbReference type="SUPFAM" id="SSF47459">
    <property type="entry name" value="HLH, helix-loop-helix DNA-binding domain"/>
    <property type="match status" value="1"/>
</dbReference>
<comment type="caution">
    <text evidence="7">The sequence shown here is derived from an EMBL/GenBank/DDBJ whole genome shotgun (WGS) entry which is preliminary data.</text>
</comment>
<dbReference type="PANTHER" id="PTHR45914">
    <property type="entry name" value="TRANSCRIPTION FACTOR HEC3-RELATED"/>
    <property type="match status" value="1"/>
</dbReference>
<dbReference type="GO" id="GO:0005634">
    <property type="term" value="C:nucleus"/>
    <property type="evidence" value="ECO:0007669"/>
    <property type="project" value="UniProtKB-SubCell"/>
</dbReference>
<dbReference type="PROSITE" id="PS50888">
    <property type="entry name" value="BHLH"/>
    <property type="match status" value="1"/>
</dbReference>
<dbReference type="Gene3D" id="4.10.280.10">
    <property type="entry name" value="Helix-loop-helix DNA-binding domain"/>
    <property type="match status" value="1"/>
</dbReference>
<dbReference type="PANTHER" id="PTHR45914:SF12">
    <property type="entry name" value="TRANSCRIPTION FACTOR BHLH87"/>
    <property type="match status" value="1"/>
</dbReference>
<dbReference type="InterPro" id="IPR045843">
    <property type="entry name" value="IND-like"/>
</dbReference>
<keyword evidence="8" id="KW-1185">Reference proteome</keyword>
<dbReference type="Pfam" id="PF00010">
    <property type="entry name" value="HLH"/>
    <property type="match status" value="1"/>
</dbReference>
<evidence type="ECO:0000256" key="1">
    <source>
        <dbReference type="ARBA" id="ARBA00004123"/>
    </source>
</evidence>
<dbReference type="CDD" id="cd11454">
    <property type="entry name" value="bHLH_AtIND_like"/>
    <property type="match status" value="1"/>
</dbReference>
<name>A0ABD0UYL9_DENTH</name>
<evidence type="ECO:0000259" key="6">
    <source>
        <dbReference type="PROSITE" id="PS50888"/>
    </source>
</evidence>
<dbReference type="Proteomes" id="UP001552299">
    <property type="component" value="Unassembled WGS sequence"/>
</dbReference>
<dbReference type="InterPro" id="IPR011598">
    <property type="entry name" value="bHLH_dom"/>
</dbReference>
<reference evidence="7 8" key="1">
    <citation type="journal article" date="2024" name="Plant Biotechnol. J.">
        <title>Dendrobium thyrsiflorum genome and its molecular insights into genes involved in important horticultural traits.</title>
        <authorList>
            <person name="Chen B."/>
            <person name="Wang J.Y."/>
            <person name="Zheng P.J."/>
            <person name="Li K.L."/>
            <person name="Liang Y.M."/>
            <person name="Chen X.F."/>
            <person name="Zhang C."/>
            <person name="Zhao X."/>
            <person name="He X."/>
            <person name="Zhang G.Q."/>
            <person name="Liu Z.J."/>
            <person name="Xu Q."/>
        </authorList>
    </citation>
    <scope>NUCLEOTIDE SEQUENCE [LARGE SCALE GENOMIC DNA]</scope>
    <source>
        <strain evidence="7">GZMU011</strain>
    </source>
</reference>
<dbReference type="InterPro" id="IPR036638">
    <property type="entry name" value="HLH_DNA-bd_sf"/>
</dbReference>
<comment type="subcellular location">
    <subcellularLocation>
        <location evidence="1">Nucleus</location>
    </subcellularLocation>
</comment>
<keyword evidence="5" id="KW-0539">Nucleus</keyword>
<protein>
    <recommendedName>
        <fullName evidence="6">BHLH domain-containing protein</fullName>
    </recommendedName>
</protein>
<evidence type="ECO:0000256" key="2">
    <source>
        <dbReference type="ARBA" id="ARBA00005510"/>
    </source>
</evidence>
<evidence type="ECO:0000313" key="7">
    <source>
        <dbReference type="EMBL" id="KAL0917823.1"/>
    </source>
</evidence>
<dbReference type="EMBL" id="JANQDX010000010">
    <property type="protein sequence ID" value="KAL0917823.1"/>
    <property type="molecule type" value="Genomic_DNA"/>
</dbReference>
<feature type="domain" description="BHLH" evidence="6">
    <location>
        <begin position="201"/>
        <end position="250"/>
    </location>
</feature>
<evidence type="ECO:0000256" key="3">
    <source>
        <dbReference type="ARBA" id="ARBA00023015"/>
    </source>
</evidence>
<evidence type="ECO:0000313" key="8">
    <source>
        <dbReference type="Proteomes" id="UP001552299"/>
    </source>
</evidence>
<keyword evidence="3" id="KW-0805">Transcription regulation</keyword>
<dbReference type="AlphaFoldDB" id="A0ABD0UYL9"/>
<organism evidence="7 8">
    <name type="scientific">Dendrobium thyrsiflorum</name>
    <name type="common">Pinecone-like raceme dendrobium</name>
    <name type="synonym">Orchid</name>
    <dbReference type="NCBI Taxonomy" id="117978"/>
    <lineage>
        <taxon>Eukaryota</taxon>
        <taxon>Viridiplantae</taxon>
        <taxon>Streptophyta</taxon>
        <taxon>Embryophyta</taxon>
        <taxon>Tracheophyta</taxon>
        <taxon>Spermatophyta</taxon>
        <taxon>Magnoliopsida</taxon>
        <taxon>Liliopsida</taxon>
        <taxon>Asparagales</taxon>
        <taxon>Orchidaceae</taxon>
        <taxon>Epidendroideae</taxon>
        <taxon>Malaxideae</taxon>
        <taxon>Dendrobiinae</taxon>
        <taxon>Dendrobium</taxon>
    </lineage>
</organism>